<dbReference type="InParanoid" id="A0A078A8S5"/>
<organism evidence="3 4">
    <name type="scientific">Stylonychia lemnae</name>
    <name type="common">Ciliate</name>
    <dbReference type="NCBI Taxonomy" id="5949"/>
    <lineage>
        <taxon>Eukaryota</taxon>
        <taxon>Sar</taxon>
        <taxon>Alveolata</taxon>
        <taxon>Ciliophora</taxon>
        <taxon>Intramacronucleata</taxon>
        <taxon>Spirotrichea</taxon>
        <taxon>Stichotrichia</taxon>
        <taxon>Sporadotrichida</taxon>
        <taxon>Oxytrichidae</taxon>
        <taxon>Stylonychinae</taxon>
        <taxon>Stylonychia</taxon>
    </lineage>
</organism>
<gene>
    <name evidence="3" type="primary">Contig4376.g4677</name>
    <name evidence="3" type="ORF">STYLEM_6161</name>
</gene>
<accession>A0A078A8S5</accession>
<sequence>MKYSSNKLVNQTSYSFKTSIILNIYLILLMMSRVECQSSYNNITLSDLLEPSAVGLCHKCFLQNDSSMYVQDKPSCYVVLNGQKYVPPAFKQIKQKDCYNLGDYYTVANQYCTGQITSLFSCTGNCAQTDVEKNVMYAGQTYTISADSRCQYKLFLSNDYNDTALKTQKMTYIDQKDSNITFFIRRNFQYYDSTYNFQLVEFNIANPIYNASYILVVNTGNKAQTFKLKTITGGATGGSGNTGNNTDTGNNGTGNNTTTDGNNTNGGNSSNGTAGNNSTNNNNTNNGTNNNGTGSNNGSNNSNSTNNNTNNNGTGNNGGTPTPNPNVMDFDLYNRTKATTSTYTMLQRFRYHPV</sequence>
<dbReference type="Proteomes" id="UP000039865">
    <property type="component" value="Unassembled WGS sequence"/>
</dbReference>
<evidence type="ECO:0000313" key="3">
    <source>
        <dbReference type="EMBL" id="CDW77191.1"/>
    </source>
</evidence>
<keyword evidence="2" id="KW-1133">Transmembrane helix</keyword>
<name>A0A078A8S5_STYLE</name>
<keyword evidence="2" id="KW-0472">Membrane</keyword>
<dbReference type="EMBL" id="CCKQ01005924">
    <property type="protein sequence ID" value="CDW77191.1"/>
    <property type="molecule type" value="Genomic_DNA"/>
</dbReference>
<reference evidence="3 4" key="1">
    <citation type="submission" date="2014-06" db="EMBL/GenBank/DDBJ databases">
        <authorList>
            <person name="Swart Estienne"/>
        </authorList>
    </citation>
    <scope>NUCLEOTIDE SEQUENCE [LARGE SCALE GENOMIC DNA]</scope>
    <source>
        <strain evidence="3 4">130c</strain>
    </source>
</reference>
<evidence type="ECO:0000256" key="2">
    <source>
        <dbReference type="SAM" id="Phobius"/>
    </source>
</evidence>
<feature type="region of interest" description="Disordered" evidence="1">
    <location>
        <begin position="232"/>
        <end position="327"/>
    </location>
</feature>
<feature type="compositionally biased region" description="Low complexity" evidence="1">
    <location>
        <begin position="242"/>
        <end position="314"/>
    </location>
</feature>
<feature type="transmembrane region" description="Helical" evidence="2">
    <location>
        <begin position="12"/>
        <end position="31"/>
    </location>
</feature>
<keyword evidence="4" id="KW-1185">Reference proteome</keyword>
<protein>
    <submittedName>
        <fullName evidence="3">Uncharacterized protein</fullName>
    </submittedName>
</protein>
<keyword evidence="2" id="KW-0812">Transmembrane</keyword>
<evidence type="ECO:0000256" key="1">
    <source>
        <dbReference type="SAM" id="MobiDB-lite"/>
    </source>
</evidence>
<proteinExistence type="predicted"/>
<dbReference type="AlphaFoldDB" id="A0A078A8S5"/>
<evidence type="ECO:0000313" key="4">
    <source>
        <dbReference type="Proteomes" id="UP000039865"/>
    </source>
</evidence>